<accession>A0A5M8FUA1</accession>
<dbReference type="EMBL" id="VWXX01000002">
    <property type="protein sequence ID" value="KAA6187401.1"/>
    <property type="molecule type" value="Genomic_DNA"/>
</dbReference>
<evidence type="ECO:0000256" key="2">
    <source>
        <dbReference type="ARBA" id="ARBA00022679"/>
    </source>
</evidence>
<dbReference type="Proteomes" id="UP000322981">
    <property type="component" value="Unassembled WGS sequence"/>
</dbReference>
<dbReference type="InterPro" id="IPR027417">
    <property type="entry name" value="P-loop_NTPase"/>
</dbReference>
<evidence type="ECO:0000313" key="5">
    <source>
        <dbReference type="Proteomes" id="UP000322981"/>
    </source>
</evidence>
<dbReference type="Pfam" id="PF00685">
    <property type="entry name" value="Sulfotransfer_1"/>
    <property type="match status" value="1"/>
</dbReference>
<comment type="caution">
    <text evidence="4">The sequence shown here is derived from an EMBL/GenBank/DDBJ whole genome shotgun (WGS) entry which is preliminary data.</text>
</comment>
<dbReference type="Gene3D" id="3.40.50.300">
    <property type="entry name" value="P-loop containing nucleotide triphosphate hydrolases"/>
    <property type="match status" value="1"/>
</dbReference>
<name>A0A5M8FUA1_9GAMM</name>
<sequence>MPNQLVWLASYPKSGNTWVRAFLTAYQNGPGSALDINRLDVGLHAASRRLFDRVIGFPASDLIPAEIDRLRPEVYRSLNREATRPVFMKVHDAWRHADSGEPVFPPDATRLAVYIVRNPLAVAPSLASHLGCSIDQAIEHMASDAYRLAGTDRKLHRQLPQPVGAWSAHVDSWLGQTAFPVLLLRYEDLCAEPRREFFRLIDALNLSLDERALDWALEQTRFDRLQASEASTGFSERLINAPRFFRQGRSDAWREELSPEQVARILRRHQACMRRFGYEKNALVD</sequence>
<gene>
    <name evidence="4" type="ORF">F2Q65_02445</name>
</gene>
<feature type="domain" description="Sulfotransferase" evidence="3">
    <location>
        <begin position="6"/>
        <end position="276"/>
    </location>
</feature>
<dbReference type="PANTHER" id="PTHR11783">
    <property type="entry name" value="SULFOTRANSFERASE SULT"/>
    <property type="match status" value="1"/>
</dbReference>
<keyword evidence="5" id="KW-1185">Reference proteome</keyword>
<evidence type="ECO:0000256" key="1">
    <source>
        <dbReference type="ARBA" id="ARBA00005771"/>
    </source>
</evidence>
<reference evidence="4 5" key="1">
    <citation type="submission" date="2019-09" db="EMBL/GenBank/DDBJ databases">
        <title>Whole-genome sequence of the purple sulfur bacterium Thiohalocapsa marina DSM 19078.</title>
        <authorList>
            <person name="Kyndt J.A."/>
            <person name="Meyer T.E."/>
        </authorList>
    </citation>
    <scope>NUCLEOTIDE SEQUENCE [LARGE SCALE GENOMIC DNA]</scope>
    <source>
        <strain evidence="4 5">DSM 19078</strain>
    </source>
</reference>
<protein>
    <submittedName>
        <fullName evidence="4">Sulfotransferase domain-containing protein</fullName>
    </submittedName>
</protein>
<evidence type="ECO:0000313" key="4">
    <source>
        <dbReference type="EMBL" id="KAA6187401.1"/>
    </source>
</evidence>
<evidence type="ECO:0000259" key="3">
    <source>
        <dbReference type="Pfam" id="PF00685"/>
    </source>
</evidence>
<dbReference type="GO" id="GO:0008146">
    <property type="term" value="F:sulfotransferase activity"/>
    <property type="evidence" value="ECO:0007669"/>
    <property type="project" value="InterPro"/>
</dbReference>
<comment type="similarity">
    <text evidence="1">Belongs to the sulfotransferase 1 family.</text>
</comment>
<keyword evidence="2 4" id="KW-0808">Transferase</keyword>
<proteinExistence type="inferred from homology"/>
<dbReference type="InterPro" id="IPR000863">
    <property type="entry name" value="Sulfotransferase_dom"/>
</dbReference>
<organism evidence="4 5">
    <name type="scientific">Thiohalocapsa marina</name>
    <dbReference type="NCBI Taxonomy" id="424902"/>
    <lineage>
        <taxon>Bacteria</taxon>
        <taxon>Pseudomonadati</taxon>
        <taxon>Pseudomonadota</taxon>
        <taxon>Gammaproteobacteria</taxon>
        <taxon>Chromatiales</taxon>
        <taxon>Chromatiaceae</taxon>
        <taxon>Thiohalocapsa</taxon>
    </lineage>
</organism>
<dbReference type="RefSeq" id="WP_150090048.1">
    <property type="nucleotide sequence ID" value="NZ_JBFUOH010000084.1"/>
</dbReference>
<dbReference type="SUPFAM" id="SSF52540">
    <property type="entry name" value="P-loop containing nucleoside triphosphate hydrolases"/>
    <property type="match status" value="1"/>
</dbReference>
<dbReference type="OrthoDB" id="9804504at2"/>
<dbReference type="AlphaFoldDB" id="A0A5M8FUA1"/>